<proteinExistence type="predicted"/>
<organism evidence="1 2">
    <name type="scientific">Clonostachys rosea f. rosea IK726</name>
    <dbReference type="NCBI Taxonomy" id="1349383"/>
    <lineage>
        <taxon>Eukaryota</taxon>
        <taxon>Fungi</taxon>
        <taxon>Dikarya</taxon>
        <taxon>Ascomycota</taxon>
        <taxon>Pezizomycotina</taxon>
        <taxon>Sordariomycetes</taxon>
        <taxon>Hypocreomycetidae</taxon>
        <taxon>Hypocreales</taxon>
        <taxon>Bionectriaceae</taxon>
        <taxon>Clonostachys</taxon>
    </lineage>
</organism>
<gene>
    <name evidence="1" type="ORF">CRV2_00007115</name>
</gene>
<protein>
    <submittedName>
        <fullName evidence="1">Uncharacterized protein</fullName>
    </submittedName>
</protein>
<evidence type="ECO:0000313" key="1">
    <source>
        <dbReference type="EMBL" id="CAG9938688.1"/>
    </source>
</evidence>
<evidence type="ECO:0000313" key="2">
    <source>
        <dbReference type="Proteomes" id="UP000836387"/>
    </source>
</evidence>
<accession>A0ACA9TD74</accession>
<dbReference type="EMBL" id="CADEHS020000003">
    <property type="protein sequence ID" value="CAG9938688.1"/>
    <property type="molecule type" value="Genomic_DNA"/>
</dbReference>
<reference evidence="1" key="2">
    <citation type="submission" date="2021-10" db="EMBL/GenBank/DDBJ databases">
        <authorList>
            <person name="Piombo E."/>
        </authorList>
    </citation>
    <scope>NUCLEOTIDE SEQUENCE</scope>
</reference>
<comment type="caution">
    <text evidence="1">The sequence shown here is derived from an EMBL/GenBank/DDBJ whole genome shotgun (WGS) entry which is preliminary data.</text>
</comment>
<reference evidence="1" key="1">
    <citation type="submission" date="2020-04" db="EMBL/GenBank/DDBJ databases">
        <authorList>
            <person name="Broberg M."/>
        </authorList>
    </citation>
    <scope>NUCLEOTIDE SEQUENCE</scope>
</reference>
<keyword evidence="2" id="KW-1185">Reference proteome</keyword>
<sequence>MATRASSESLSAGQVCDRCRRRKIRCYGDGEDCAPCSVAGATCVRTTRLQRNRKRRSYYEAQDKEPLQSTQASTPDHSNSQMGASAISPGRLVSTTEAISSHDLQLRPLNDTLPSHQSRLESQTPRTTAFASDAPVMDQQPATDPVIGHMGRLVSNDEEIAMFAGSSTGAHFISQAEQQVQMQKMHADAFPSCTYSMHLHSFWDASVRRSPSQVTRDIISRLPSQALEIVAATIDRWTPLYPIFHKPSTMDICRQVISHPYAENVVILYQALTLLAVGSLGNQGTCMRHHYHYVCASEPYYDMSALILEHILDRPCLQTLQGLEMTQIYLQLTSRYTLASHISGVATRLAQNLGLHRHSNRFKFDPLETELRRRVWWCQYTLDVMSSAHHGIPRLIRDQDVDTDLPTRVDHDLLSRSHVSFPLPGEATQVDSAMLLFKLARIIGDTLEKLYSTTKRRGGVAKITRLQAELDAWEHSLPSESDAERAEPGTGDPKNDTQALSIPSFCLAFLRATLCVATAHVHRPALAFTTANPQFQLSLKACTRAALNLVQIISNIFKGFDAQLGFDQASHLTNKHVEPLVIILLYPIGAHMVWQAGLTILFARWNGHTVPDPLLSDEGTVRQCSETLRKLGGFTDDAGGNLKQCADVLDLLCRKTFTGAEVASLATEQLLWNVWDWPMASALELANTLDAIPFDLEFSTWDPQLNDPK</sequence>
<dbReference type="Proteomes" id="UP000836387">
    <property type="component" value="Unassembled WGS sequence"/>
</dbReference>
<name>A0ACA9TD74_BIOOC</name>